<organism evidence="5">
    <name type="scientific">Leptosphaeria maculans (strain JN3 / isolate v23.1.3 / race Av1-4-5-6-7-8)</name>
    <name type="common">Blackleg fungus</name>
    <name type="synonym">Phoma lingam</name>
    <dbReference type="NCBI Taxonomy" id="985895"/>
    <lineage>
        <taxon>Eukaryota</taxon>
        <taxon>Fungi</taxon>
        <taxon>Dikarya</taxon>
        <taxon>Ascomycota</taxon>
        <taxon>Pezizomycotina</taxon>
        <taxon>Dothideomycetes</taxon>
        <taxon>Pleosporomycetidae</taxon>
        <taxon>Pleosporales</taxon>
        <taxon>Pleosporineae</taxon>
        <taxon>Leptosphaeriaceae</taxon>
        <taxon>Plenodomus</taxon>
        <taxon>Plenodomus lingam/Leptosphaeria maculans species complex</taxon>
    </lineage>
</organism>
<sequence length="232" mass="25609">MCSSSFFFLFFLLFFFSLSLSLSLSPPPPGAVLEPFSFFFFFFFFSFSFALRSWVAHFPNSLADWQGESAAQSKAVASSRQPNPVAIGHPFPSLLLASLCHPLHPPHPTHLNSTKPNRNLSSASPKPNPSVGLPWQRDRGLHSALPPPHQLPTDGNFIFRCGPDGLWPAAMGRKGPVTMTKTTKDDKDDDRCEWVNAFPAGSLCQPARQPARGRLLRCCRQPDGPVSRMSVV</sequence>
<feature type="compositionally biased region" description="Polar residues" evidence="1">
    <location>
        <begin position="112"/>
        <end position="125"/>
    </location>
</feature>
<keyword evidence="2" id="KW-0812">Transmembrane</keyword>
<evidence type="ECO:0000256" key="1">
    <source>
        <dbReference type="SAM" id="MobiDB-lite"/>
    </source>
</evidence>
<dbReference type="VEuPathDB" id="FungiDB:LEMA_P054840.1"/>
<dbReference type="HOGENOM" id="CLU_1195055_0_0_1"/>
<feature type="chain" id="PRO_5003193026" evidence="3">
    <location>
        <begin position="22"/>
        <end position="232"/>
    </location>
</feature>
<feature type="signal peptide" evidence="3">
    <location>
        <begin position="1"/>
        <end position="21"/>
    </location>
</feature>
<evidence type="ECO:0000256" key="3">
    <source>
        <dbReference type="SAM" id="SignalP"/>
    </source>
</evidence>
<keyword evidence="2" id="KW-1133">Transmembrane helix</keyword>
<proteinExistence type="predicted"/>
<accession>E4ZLU8</accession>
<gene>
    <name evidence="4" type="ORF">LEMA_P054840.1</name>
</gene>
<keyword evidence="3" id="KW-0732">Signal</keyword>
<feature type="transmembrane region" description="Helical" evidence="2">
    <location>
        <begin position="33"/>
        <end position="51"/>
    </location>
</feature>
<evidence type="ECO:0000313" key="5">
    <source>
        <dbReference type="Proteomes" id="UP000002668"/>
    </source>
</evidence>
<feature type="region of interest" description="Disordered" evidence="1">
    <location>
        <begin position="107"/>
        <end position="149"/>
    </location>
</feature>
<dbReference type="AlphaFoldDB" id="E4ZLU8"/>
<protein>
    <submittedName>
        <fullName evidence="4">Predicted protein</fullName>
    </submittedName>
</protein>
<name>E4ZLU8_LEPMJ</name>
<reference evidence="5" key="1">
    <citation type="journal article" date="2011" name="Nat. Commun.">
        <title>Effector diversification within compartments of the Leptosphaeria maculans genome affected by Repeat-Induced Point mutations.</title>
        <authorList>
            <person name="Rouxel T."/>
            <person name="Grandaubert J."/>
            <person name="Hane J.K."/>
            <person name="Hoede C."/>
            <person name="van de Wouw A.P."/>
            <person name="Couloux A."/>
            <person name="Dominguez V."/>
            <person name="Anthouard V."/>
            <person name="Bally P."/>
            <person name="Bourras S."/>
            <person name="Cozijnsen A.J."/>
            <person name="Ciuffetti L.M."/>
            <person name="Degrave A."/>
            <person name="Dilmaghani A."/>
            <person name="Duret L."/>
            <person name="Fudal I."/>
            <person name="Goodwin S.B."/>
            <person name="Gout L."/>
            <person name="Glaser N."/>
            <person name="Linglin J."/>
            <person name="Kema G.H.J."/>
            <person name="Lapalu N."/>
            <person name="Lawrence C.B."/>
            <person name="May K."/>
            <person name="Meyer M."/>
            <person name="Ollivier B."/>
            <person name="Poulain J."/>
            <person name="Schoch C.L."/>
            <person name="Simon A."/>
            <person name="Spatafora J.W."/>
            <person name="Stachowiak A."/>
            <person name="Turgeon B.G."/>
            <person name="Tyler B.M."/>
            <person name="Vincent D."/>
            <person name="Weissenbach J."/>
            <person name="Amselem J."/>
            <person name="Quesneville H."/>
            <person name="Oliver R.P."/>
            <person name="Wincker P."/>
            <person name="Balesdent M.-H."/>
            <person name="Howlett B.J."/>
        </authorList>
    </citation>
    <scope>NUCLEOTIDE SEQUENCE [LARGE SCALE GENOMIC DNA]</scope>
    <source>
        <strain evidence="5">JN3 / isolate v23.1.3 / race Av1-4-5-6-7-8</strain>
    </source>
</reference>
<evidence type="ECO:0000313" key="4">
    <source>
        <dbReference type="EMBL" id="CBX92778.1"/>
    </source>
</evidence>
<keyword evidence="5" id="KW-1185">Reference proteome</keyword>
<dbReference type="Proteomes" id="UP000002668">
    <property type="component" value="Genome"/>
</dbReference>
<dbReference type="InParanoid" id="E4ZLU8"/>
<dbReference type="EMBL" id="FP929094">
    <property type="protein sequence ID" value="CBX92778.1"/>
    <property type="molecule type" value="Genomic_DNA"/>
</dbReference>
<keyword evidence="2" id="KW-0472">Membrane</keyword>
<evidence type="ECO:0000256" key="2">
    <source>
        <dbReference type="SAM" id="Phobius"/>
    </source>
</evidence>